<proteinExistence type="predicted"/>
<comment type="caution">
    <text evidence="1">The sequence shown here is derived from an EMBL/GenBank/DDBJ whole genome shotgun (WGS) entry which is preliminary data.</text>
</comment>
<keyword evidence="2" id="KW-1185">Reference proteome</keyword>
<gene>
    <name evidence="1" type="ORF">FOF46_15255</name>
</gene>
<organism evidence="1 2">
    <name type="scientific">Aquimarina algiphila</name>
    <dbReference type="NCBI Taxonomy" id="2047982"/>
    <lineage>
        <taxon>Bacteria</taxon>
        <taxon>Pseudomonadati</taxon>
        <taxon>Bacteroidota</taxon>
        <taxon>Flavobacteriia</taxon>
        <taxon>Flavobacteriales</taxon>
        <taxon>Flavobacteriaceae</taxon>
        <taxon>Aquimarina</taxon>
    </lineage>
</organism>
<protein>
    <submittedName>
        <fullName evidence="1">Uncharacterized protein</fullName>
    </submittedName>
</protein>
<dbReference type="AlphaFoldDB" id="A0A554VIL0"/>
<sequence>MRKQQNKIFLHLMILVTTTLGLFSCKNEKPEPYQAPEPQQKLIPQPFPTTYGFPVSEATLIGYTQDYTNPKNIEGIYTHAWQIWAGLTQMTDLETENGHKIRVFESWRTPQQIKSEDRINDKNLFPLTVPHQLGHGVGLDSINETQLAGFVKYSPAAEKHVVEQGIFDQKVAKSLIKSGANQIIGFPVKSIMIKPVFLPVNLANGKDTIHVWQGPPKDTIRTWDQNDWPNSLIKVVKSKSEADGKTKFAISDFINFKVDKNFTEPFGNFEHGDYAVLVGMHVMTKETTRWTWQSFWWSQYPDTPHFPSSKLHASYRSNVTLDDAASHYAMTAAYSTKIPAQPYINGQNIGESLYAYNPYLEAGFGPSGSNNPVLLGENESGIYNGKTVQNNYGIQTNCMSCHIQARWPQNNSSLNYNGNRYVDFQQSYGKDTLQLDFLWSVNATLGSIK</sequence>
<accession>A0A554VIL0</accession>
<evidence type="ECO:0000313" key="1">
    <source>
        <dbReference type="EMBL" id="TSE07657.1"/>
    </source>
</evidence>
<dbReference type="PROSITE" id="PS51257">
    <property type="entry name" value="PROKAR_LIPOPROTEIN"/>
    <property type="match status" value="1"/>
</dbReference>
<evidence type="ECO:0000313" key="2">
    <source>
        <dbReference type="Proteomes" id="UP000318833"/>
    </source>
</evidence>
<reference evidence="1 2" key="1">
    <citation type="submission" date="2019-07" db="EMBL/GenBank/DDBJ databases">
        <title>The draft genome sequence of Aquimarina algiphila M91.</title>
        <authorList>
            <person name="Meng X."/>
        </authorList>
    </citation>
    <scope>NUCLEOTIDE SEQUENCE [LARGE SCALE GENOMIC DNA]</scope>
    <source>
        <strain evidence="1 2">M91</strain>
    </source>
</reference>
<dbReference type="RefSeq" id="WP_143917053.1">
    <property type="nucleotide sequence ID" value="NZ_CANLFO010000003.1"/>
</dbReference>
<dbReference type="EMBL" id="VLNR01000031">
    <property type="protein sequence ID" value="TSE07657.1"/>
    <property type="molecule type" value="Genomic_DNA"/>
</dbReference>
<dbReference type="OrthoDB" id="280897at2"/>
<name>A0A554VIL0_9FLAO</name>
<dbReference type="Proteomes" id="UP000318833">
    <property type="component" value="Unassembled WGS sequence"/>
</dbReference>